<gene>
    <name evidence="2" type="ORF">GMARGA_LOCUS3995</name>
</gene>
<accession>A0ABM8W6L1</accession>
<comment type="caution">
    <text evidence="2">The sequence shown here is derived from an EMBL/GenBank/DDBJ whole genome shotgun (WGS) entry which is preliminary data.</text>
</comment>
<evidence type="ECO:0000313" key="2">
    <source>
        <dbReference type="EMBL" id="CAG8539101.1"/>
    </source>
</evidence>
<evidence type="ECO:0000256" key="1">
    <source>
        <dbReference type="SAM" id="MobiDB-lite"/>
    </source>
</evidence>
<proteinExistence type="predicted"/>
<keyword evidence="3" id="KW-1185">Reference proteome</keyword>
<evidence type="ECO:0000313" key="3">
    <source>
        <dbReference type="Proteomes" id="UP000789901"/>
    </source>
</evidence>
<dbReference type="EMBL" id="CAJVQB010001516">
    <property type="protein sequence ID" value="CAG8539101.1"/>
    <property type="molecule type" value="Genomic_DNA"/>
</dbReference>
<organism evidence="2 3">
    <name type="scientific">Gigaspora margarita</name>
    <dbReference type="NCBI Taxonomy" id="4874"/>
    <lineage>
        <taxon>Eukaryota</taxon>
        <taxon>Fungi</taxon>
        <taxon>Fungi incertae sedis</taxon>
        <taxon>Mucoromycota</taxon>
        <taxon>Glomeromycotina</taxon>
        <taxon>Glomeromycetes</taxon>
        <taxon>Diversisporales</taxon>
        <taxon>Gigasporaceae</taxon>
        <taxon>Gigaspora</taxon>
    </lineage>
</organism>
<feature type="region of interest" description="Disordered" evidence="1">
    <location>
        <begin position="86"/>
        <end position="106"/>
    </location>
</feature>
<sequence>MGKNKPTRYRLTQYIEVLKEKSNEYNRFAICKSCKKAKGNDYAYLYKFVNTKWLVKSHLKNCVYFKNQKGEDEAEKILNDTDNKKSKKCKYKSKDNESSDQSQDDLGAYKGPLDLHTILKELFNELELKNIKAIALELEELKKLYDATSTTFLLSHNNKKHTLIVQDTDNEDDYIEIEEDEDNDDISLWTSISDNDTNEDALSDSELTDNFNETLVNQEYIVKDRRANEKIPCWSVFH</sequence>
<reference evidence="2 3" key="1">
    <citation type="submission" date="2021-06" db="EMBL/GenBank/DDBJ databases">
        <authorList>
            <person name="Kallberg Y."/>
            <person name="Tangrot J."/>
            <person name="Rosling A."/>
        </authorList>
    </citation>
    <scope>NUCLEOTIDE SEQUENCE [LARGE SCALE GENOMIC DNA]</scope>
    <source>
        <strain evidence="2 3">120-4 pot B 10/14</strain>
    </source>
</reference>
<protein>
    <submittedName>
        <fullName evidence="2">29229_t:CDS:1</fullName>
    </submittedName>
</protein>
<dbReference type="Proteomes" id="UP000789901">
    <property type="component" value="Unassembled WGS sequence"/>
</dbReference>
<name>A0ABM8W6L1_GIGMA</name>